<sequence length="231" mass="25975">NNVVNNAVQSPPTAPTIDSFRVYLLQQQRIQKQIQRIRTRDEKIEKLEQQISQLKQQTEQQRCEIGDLQRLVQSQYAETDRLQGLLQSQQNEIERLRQQNNILQGGIVLRQLDGDSPDRGGPTGRHAGPRRVRSRYVGCRLNGHGVDTRRLIDNILQGGIVLRQLDVDSPDRGGPTGRHAGPRRVRSRYVGCRLNGHGVDTRRLIGHGVGTRRLSGQHVGCLSRPSDGNGQ</sequence>
<feature type="region of interest" description="Disordered" evidence="2">
    <location>
        <begin position="111"/>
        <end position="131"/>
    </location>
</feature>
<name>A0A815Z1Y9_9BILA</name>
<keyword evidence="1" id="KW-0175">Coiled coil</keyword>
<feature type="non-terminal residue" evidence="3">
    <location>
        <position position="1"/>
    </location>
</feature>
<organism evidence="3 4">
    <name type="scientific">Rotaria magnacalcarata</name>
    <dbReference type="NCBI Taxonomy" id="392030"/>
    <lineage>
        <taxon>Eukaryota</taxon>
        <taxon>Metazoa</taxon>
        <taxon>Spiralia</taxon>
        <taxon>Gnathifera</taxon>
        <taxon>Rotifera</taxon>
        <taxon>Eurotatoria</taxon>
        <taxon>Bdelloidea</taxon>
        <taxon>Philodinida</taxon>
        <taxon>Philodinidae</taxon>
        <taxon>Rotaria</taxon>
    </lineage>
</organism>
<feature type="coiled-coil region" evidence="1">
    <location>
        <begin position="30"/>
        <end position="106"/>
    </location>
</feature>
<dbReference type="EMBL" id="CAJNOV010015748">
    <property type="protein sequence ID" value="CAF1579181.1"/>
    <property type="molecule type" value="Genomic_DNA"/>
</dbReference>
<comment type="caution">
    <text evidence="3">The sequence shown here is derived from an EMBL/GenBank/DDBJ whole genome shotgun (WGS) entry which is preliminary data.</text>
</comment>
<accession>A0A815Z1Y9</accession>
<dbReference type="AlphaFoldDB" id="A0A815Z1Y9"/>
<evidence type="ECO:0000256" key="2">
    <source>
        <dbReference type="SAM" id="MobiDB-lite"/>
    </source>
</evidence>
<dbReference type="Proteomes" id="UP000663855">
    <property type="component" value="Unassembled WGS sequence"/>
</dbReference>
<evidence type="ECO:0000256" key="1">
    <source>
        <dbReference type="SAM" id="Coils"/>
    </source>
</evidence>
<evidence type="ECO:0000313" key="4">
    <source>
        <dbReference type="Proteomes" id="UP000663855"/>
    </source>
</evidence>
<protein>
    <submittedName>
        <fullName evidence="3">Uncharacterized protein</fullName>
    </submittedName>
</protein>
<gene>
    <name evidence="3" type="ORF">CJN711_LOCUS32797</name>
</gene>
<evidence type="ECO:0000313" key="3">
    <source>
        <dbReference type="EMBL" id="CAF1579181.1"/>
    </source>
</evidence>
<reference evidence="3" key="1">
    <citation type="submission" date="2021-02" db="EMBL/GenBank/DDBJ databases">
        <authorList>
            <person name="Nowell W R."/>
        </authorList>
    </citation>
    <scope>NUCLEOTIDE SEQUENCE</scope>
</reference>
<proteinExistence type="predicted"/>